<dbReference type="AlphaFoldDB" id="A0A9R1CWS7"/>
<dbReference type="Proteomes" id="UP000825483">
    <property type="component" value="Unassembled WGS sequence"/>
</dbReference>
<organism evidence="1 2">
    <name type="scientific">Prevotella lacticifex</name>
    <dbReference type="NCBI Taxonomy" id="2854755"/>
    <lineage>
        <taxon>Bacteria</taxon>
        <taxon>Pseudomonadati</taxon>
        <taxon>Bacteroidota</taxon>
        <taxon>Bacteroidia</taxon>
        <taxon>Bacteroidales</taxon>
        <taxon>Prevotellaceae</taxon>
        <taxon>Prevotella</taxon>
    </lineage>
</organism>
<evidence type="ECO:0000313" key="2">
    <source>
        <dbReference type="Proteomes" id="UP000825483"/>
    </source>
</evidence>
<evidence type="ECO:0000313" key="1">
    <source>
        <dbReference type="EMBL" id="GJG59032.1"/>
    </source>
</evidence>
<protein>
    <submittedName>
        <fullName evidence="1">Uncharacterized protein</fullName>
    </submittedName>
</protein>
<dbReference type="RefSeq" id="WP_223928956.1">
    <property type="nucleotide sequence ID" value="NZ_BPTU01000001.1"/>
</dbReference>
<keyword evidence="2" id="KW-1185">Reference proteome</keyword>
<reference evidence="1" key="1">
    <citation type="journal article" date="2022" name="Int. J. Syst. Evol. Microbiol.">
        <title>Prevotella lacticifex sp. nov., isolated from the rumen of cows.</title>
        <authorList>
            <person name="Shinkai T."/>
            <person name="Ikeyama N."/>
            <person name="Kumagai M."/>
            <person name="Ohmori H."/>
            <person name="Sakamoto M."/>
            <person name="Ohkuma M."/>
            <person name="Mitsumori M."/>
        </authorList>
    </citation>
    <scope>NUCLEOTIDE SEQUENCE</scope>
    <source>
        <strain evidence="1">R5076</strain>
    </source>
</reference>
<comment type="caution">
    <text evidence="1">The sequence shown here is derived from an EMBL/GenBank/DDBJ whole genome shotgun (WGS) entry which is preliminary data.</text>
</comment>
<dbReference type="GeneID" id="72466926"/>
<gene>
    <name evidence="1" type="ORF">PRLR5076_18830</name>
</gene>
<dbReference type="EMBL" id="BPUB01000002">
    <property type="protein sequence ID" value="GJG59032.1"/>
    <property type="molecule type" value="Genomic_DNA"/>
</dbReference>
<sequence>MNFEQFTVDNGAIRDLSELLFTSIFNDPDFESVVTMLTGVEHGKKLGYLDSMGDVGIPGGGCDPTYSSIQITGIEKTWDLGKWRIPKTICYEDLENTLAKYGMNTGTEAADITNTPYFDKVLQPLLQKAITEMFWRLAWFGDKTAKNCTNAGVDTTGGGVITDTINPNLLKSCDGFWKKLQAIIAGNAGQQTAIAANAENTKAKQKTAIRTSGVAIGIVDDLLSDADSRIFDYKDHAVLMTSSLFKALRNDVVDKYGKTTMPFEYVSAGFGLSEYDGHKIVVLDIWDRLIRKFEDNGTTLNCPHRAVLCSPSNLFVGTSDKQRLASLTVKFDDRKRDNFIFAESNLGTIIGEDELVQVAI</sequence>
<proteinExistence type="predicted"/>
<accession>A0A9R1CWS7</accession>
<name>A0A9R1CWS7_9BACT</name>